<gene>
    <name evidence="2" type="ORF">PAL_GLEAN10019098</name>
</gene>
<evidence type="ECO:0000256" key="1">
    <source>
        <dbReference type="SAM" id="MobiDB-lite"/>
    </source>
</evidence>
<reference evidence="3" key="1">
    <citation type="journal article" date="2013" name="Science">
        <title>Comparative analysis of bat genomes provides insight into the evolution of flight and immunity.</title>
        <authorList>
            <person name="Zhang G."/>
            <person name="Cowled C."/>
            <person name="Shi Z."/>
            <person name="Huang Z."/>
            <person name="Bishop-Lilly K.A."/>
            <person name="Fang X."/>
            <person name="Wynne J.W."/>
            <person name="Xiong Z."/>
            <person name="Baker M.L."/>
            <person name="Zhao W."/>
            <person name="Tachedjian M."/>
            <person name="Zhu Y."/>
            <person name="Zhou P."/>
            <person name="Jiang X."/>
            <person name="Ng J."/>
            <person name="Yang L."/>
            <person name="Wu L."/>
            <person name="Xiao J."/>
            <person name="Feng Y."/>
            <person name="Chen Y."/>
            <person name="Sun X."/>
            <person name="Zhang Y."/>
            <person name="Marsh G.A."/>
            <person name="Crameri G."/>
            <person name="Broder C.C."/>
            <person name="Frey K.G."/>
            <person name="Wang L.F."/>
            <person name="Wang J."/>
        </authorList>
    </citation>
    <scope>NUCLEOTIDE SEQUENCE [LARGE SCALE GENOMIC DNA]</scope>
</reference>
<feature type="region of interest" description="Disordered" evidence="1">
    <location>
        <begin position="1"/>
        <end position="101"/>
    </location>
</feature>
<keyword evidence="3" id="KW-1185">Reference proteome</keyword>
<feature type="compositionally biased region" description="Basic and acidic residues" evidence="1">
    <location>
        <begin position="41"/>
        <end position="56"/>
    </location>
</feature>
<dbReference type="EMBL" id="KB030581">
    <property type="protein sequence ID" value="ELK13824.1"/>
    <property type="molecule type" value="Genomic_DNA"/>
</dbReference>
<accession>L5KPX2</accession>
<feature type="compositionally biased region" description="Basic and acidic residues" evidence="1">
    <location>
        <begin position="14"/>
        <end position="30"/>
    </location>
</feature>
<evidence type="ECO:0000313" key="3">
    <source>
        <dbReference type="Proteomes" id="UP000010552"/>
    </source>
</evidence>
<organism evidence="2 3">
    <name type="scientific">Pteropus alecto</name>
    <name type="common">Black flying fox</name>
    <dbReference type="NCBI Taxonomy" id="9402"/>
    <lineage>
        <taxon>Eukaryota</taxon>
        <taxon>Metazoa</taxon>
        <taxon>Chordata</taxon>
        <taxon>Craniata</taxon>
        <taxon>Vertebrata</taxon>
        <taxon>Euteleostomi</taxon>
        <taxon>Mammalia</taxon>
        <taxon>Eutheria</taxon>
        <taxon>Laurasiatheria</taxon>
        <taxon>Chiroptera</taxon>
        <taxon>Yinpterochiroptera</taxon>
        <taxon>Pteropodoidea</taxon>
        <taxon>Pteropodidae</taxon>
        <taxon>Pteropodinae</taxon>
        <taxon>Pteropus</taxon>
    </lineage>
</organism>
<feature type="compositionally biased region" description="Basic residues" evidence="1">
    <location>
        <begin position="59"/>
        <end position="71"/>
    </location>
</feature>
<sequence length="156" mass="17862">MMHYLWVPQHERKHRAEDRHEGKTWSKEYTRPGWNRGTVRRRGEPGLHPKRREGSARLRAGRSVRGRKGRSASRLFRDGISGRRRGSGDSGGVAGWKRERHPDRRDFQAAFHLPRDSVTRGIAPLPRAARRLICPFVPDPPLLPSARQALEAKVSV</sequence>
<dbReference type="Proteomes" id="UP000010552">
    <property type="component" value="Unassembled WGS sequence"/>
</dbReference>
<name>L5KPX2_PTEAL</name>
<evidence type="ECO:0000313" key="2">
    <source>
        <dbReference type="EMBL" id="ELK13824.1"/>
    </source>
</evidence>
<dbReference type="AlphaFoldDB" id="L5KPX2"/>
<proteinExistence type="predicted"/>
<protein>
    <submittedName>
        <fullName evidence="2">Uncharacterized protein</fullName>
    </submittedName>
</protein>
<dbReference type="InParanoid" id="L5KPX2"/>